<name>A0A1I7XNU2_HETBA</name>
<dbReference type="GO" id="GO:0020037">
    <property type="term" value="F:heme binding"/>
    <property type="evidence" value="ECO:0007669"/>
    <property type="project" value="InterPro"/>
</dbReference>
<dbReference type="GO" id="GO:0019825">
    <property type="term" value="F:oxygen binding"/>
    <property type="evidence" value="ECO:0007669"/>
    <property type="project" value="InterPro"/>
</dbReference>
<dbReference type="Proteomes" id="UP000095283">
    <property type="component" value="Unplaced"/>
</dbReference>
<reference evidence="2" key="1">
    <citation type="submission" date="2016-11" db="UniProtKB">
        <authorList>
            <consortium name="WormBaseParasite"/>
        </authorList>
    </citation>
    <scope>IDENTIFICATION</scope>
</reference>
<dbReference type="WBParaSite" id="Hba_19196">
    <property type="protein sequence ID" value="Hba_19196"/>
    <property type="gene ID" value="Hba_19196"/>
</dbReference>
<organism evidence="1 2">
    <name type="scientific">Heterorhabditis bacteriophora</name>
    <name type="common">Entomopathogenic nematode worm</name>
    <dbReference type="NCBI Taxonomy" id="37862"/>
    <lineage>
        <taxon>Eukaryota</taxon>
        <taxon>Metazoa</taxon>
        <taxon>Ecdysozoa</taxon>
        <taxon>Nematoda</taxon>
        <taxon>Chromadorea</taxon>
        <taxon>Rhabditida</taxon>
        <taxon>Rhabditina</taxon>
        <taxon>Rhabditomorpha</taxon>
        <taxon>Strongyloidea</taxon>
        <taxon>Heterorhabditidae</taxon>
        <taxon>Heterorhabditis</taxon>
    </lineage>
</organism>
<dbReference type="SUPFAM" id="SSF46458">
    <property type="entry name" value="Globin-like"/>
    <property type="match status" value="1"/>
</dbReference>
<dbReference type="AlphaFoldDB" id="A0A1I7XNU2"/>
<dbReference type="InterPro" id="IPR012292">
    <property type="entry name" value="Globin/Proto"/>
</dbReference>
<dbReference type="CDD" id="cd01040">
    <property type="entry name" value="Mb-like"/>
    <property type="match status" value="1"/>
</dbReference>
<evidence type="ECO:0000313" key="2">
    <source>
        <dbReference type="WBParaSite" id="Hba_19196"/>
    </source>
</evidence>
<dbReference type="InterPro" id="IPR009050">
    <property type="entry name" value="Globin-like_sf"/>
</dbReference>
<proteinExistence type="predicted"/>
<accession>A0A1I7XNU2</accession>
<dbReference type="Gene3D" id="1.10.490.10">
    <property type="entry name" value="Globins"/>
    <property type="match status" value="1"/>
</dbReference>
<evidence type="ECO:0000313" key="1">
    <source>
        <dbReference type="Proteomes" id="UP000095283"/>
    </source>
</evidence>
<keyword evidence="1" id="KW-1185">Reference proteome</keyword>
<dbReference type="InterPro" id="IPR044399">
    <property type="entry name" value="Mb-like_M"/>
</dbReference>
<sequence>MTEQMYHDYRVKQLVDETIKSALKTASSMESDRITVIENPNRSEVEELDDIIVDDYTFSDNSEDGNTTDSGLQLEGIVVQNCFIYILSKYKHLRPIWQFGKKIEDNEENWTLALYEDFYFRHHCASIQAGLTMIMENKDDPESIKKLLNEIGAHHFFYDACEPHLELLDQVKGHVSDGIAIQRNTYMKQCMTLTEMEDIRAKWEKVTEFGLLEAGEILCETAFKIYTNLLSRHHLRMPIPELQRENENFSQFAEFTIMVCPVLF</sequence>
<protein>
    <submittedName>
        <fullName evidence="2">GLOBIN domain-containing protein</fullName>
    </submittedName>
</protein>